<dbReference type="Pfam" id="PF03349">
    <property type="entry name" value="Toluene_X"/>
    <property type="match status" value="1"/>
</dbReference>
<evidence type="ECO:0000256" key="7">
    <source>
        <dbReference type="ARBA" id="ARBA00023237"/>
    </source>
</evidence>
<organism evidence="9 10">
    <name type="scientific">Roseospira navarrensis</name>
    <dbReference type="NCBI Taxonomy" id="140058"/>
    <lineage>
        <taxon>Bacteria</taxon>
        <taxon>Pseudomonadati</taxon>
        <taxon>Pseudomonadota</taxon>
        <taxon>Alphaproteobacteria</taxon>
        <taxon>Rhodospirillales</taxon>
        <taxon>Rhodospirillaceae</taxon>
        <taxon>Roseospira</taxon>
    </lineage>
</organism>
<evidence type="ECO:0000256" key="4">
    <source>
        <dbReference type="ARBA" id="ARBA00022692"/>
    </source>
</evidence>
<dbReference type="GO" id="GO:0015483">
    <property type="term" value="F:long-chain fatty acid transporting porin activity"/>
    <property type="evidence" value="ECO:0007669"/>
    <property type="project" value="TreeGrafter"/>
</dbReference>
<evidence type="ECO:0000313" key="10">
    <source>
        <dbReference type="Proteomes" id="UP000434582"/>
    </source>
</evidence>
<comment type="subcellular location">
    <subcellularLocation>
        <location evidence="1">Cell outer membrane</location>
        <topology evidence="1">Multi-pass membrane protein</topology>
    </subcellularLocation>
</comment>
<dbReference type="AlphaFoldDB" id="A0A7X2D1M8"/>
<dbReference type="RefSeq" id="WP_153340692.1">
    <property type="nucleotide sequence ID" value="NZ_WIVE01000003.1"/>
</dbReference>
<evidence type="ECO:0000256" key="6">
    <source>
        <dbReference type="ARBA" id="ARBA00023136"/>
    </source>
</evidence>
<keyword evidence="5 8" id="KW-0732">Signal</keyword>
<keyword evidence="6" id="KW-0472">Membrane</keyword>
<dbReference type="Gene3D" id="2.40.160.60">
    <property type="entry name" value="Outer membrane protein transport protein (OMPP1/FadL/TodX)"/>
    <property type="match status" value="1"/>
</dbReference>
<keyword evidence="7" id="KW-0998">Cell outer membrane</keyword>
<evidence type="ECO:0000313" key="9">
    <source>
        <dbReference type="EMBL" id="MQX35319.1"/>
    </source>
</evidence>
<dbReference type="SUPFAM" id="SSF56935">
    <property type="entry name" value="Porins"/>
    <property type="match status" value="1"/>
</dbReference>
<dbReference type="EMBL" id="WIVE01000003">
    <property type="protein sequence ID" value="MQX35319.1"/>
    <property type="molecule type" value="Genomic_DNA"/>
</dbReference>
<gene>
    <name evidence="9" type="ORF">GHC57_02190</name>
</gene>
<dbReference type="Proteomes" id="UP000434582">
    <property type="component" value="Unassembled WGS sequence"/>
</dbReference>
<evidence type="ECO:0000256" key="2">
    <source>
        <dbReference type="ARBA" id="ARBA00008163"/>
    </source>
</evidence>
<evidence type="ECO:0000256" key="8">
    <source>
        <dbReference type="SAM" id="SignalP"/>
    </source>
</evidence>
<accession>A0A7X2D1M8</accession>
<comment type="caution">
    <text evidence="9">The sequence shown here is derived from an EMBL/GenBank/DDBJ whole genome shotgun (WGS) entry which is preliminary data.</text>
</comment>
<keyword evidence="10" id="KW-1185">Reference proteome</keyword>
<evidence type="ECO:0000256" key="5">
    <source>
        <dbReference type="ARBA" id="ARBA00022729"/>
    </source>
</evidence>
<keyword evidence="4" id="KW-0812">Transmembrane</keyword>
<dbReference type="OrthoDB" id="19849at2"/>
<protein>
    <submittedName>
        <fullName evidence="9">Aromatic hydrocarbon degradation protein</fullName>
    </submittedName>
</protein>
<dbReference type="InterPro" id="IPR005017">
    <property type="entry name" value="OMPP1/FadL/TodX"/>
</dbReference>
<sequence length="425" mass="45517">MRGRSYRRIVAGLCCLGGVATGATVAEASGFQLKEQSAEGLGNAYAGSTAKAYDPSTAFYNPAGMTRLKGIQGQMSGALVSPTAYFSGSATSSATGAAISGGGGGDAAEDAFLPSIYGVYPLTDDLTFGLAINVPFGMSTSYADDWVGRYQAVDSYLQVTSVMPSIAWRVNDNLSVSLGPVMQYTEARLTSAINNLAFSGIDGEQKLTGDAFGFGGNLGLLWEFNESSRIGLNYRSQIHHILRGRVNYSDVAPQLVALRNMVDSDATAELTTPDVLSIGAYHAFNPEWAVVADVAWTRWSVFNELKTKTDVGPDGLTRENWHDTVFASIGAIWTPNEHWSFRGGVAYDMSPIPDTYRTARIPGEDRYWLSGGASYHFEDWLSVDAGYAHVFVNDASINETSSQGTLVGNYSNGINIFSLGGTLRF</sequence>
<proteinExistence type="inferred from homology"/>
<dbReference type="GO" id="GO:0009279">
    <property type="term" value="C:cell outer membrane"/>
    <property type="evidence" value="ECO:0007669"/>
    <property type="project" value="UniProtKB-SubCell"/>
</dbReference>
<feature type="signal peptide" evidence="8">
    <location>
        <begin position="1"/>
        <end position="22"/>
    </location>
</feature>
<evidence type="ECO:0000256" key="1">
    <source>
        <dbReference type="ARBA" id="ARBA00004571"/>
    </source>
</evidence>
<dbReference type="PANTHER" id="PTHR35093">
    <property type="entry name" value="OUTER MEMBRANE PROTEIN NMB0088-RELATED"/>
    <property type="match status" value="1"/>
</dbReference>
<dbReference type="PANTHER" id="PTHR35093:SF8">
    <property type="entry name" value="OUTER MEMBRANE PROTEIN NMB0088-RELATED"/>
    <property type="match status" value="1"/>
</dbReference>
<comment type="similarity">
    <text evidence="2">Belongs to the OmpP1/FadL family.</text>
</comment>
<name>A0A7X2D1M8_9PROT</name>
<evidence type="ECO:0000256" key="3">
    <source>
        <dbReference type="ARBA" id="ARBA00022452"/>
    </source>
</evidence>
<reference evidence="9 10" key="1">
    <citation type="submission" date="2019-10" db="EMBL/GenBank/DDBJ databases">
        <title>Draft whole-genome sequence of the purple nonsulfur photosynthetic bacterium Roseospira navarrensis DSM 15114.</title>
        <authorList>
            <person name="Kyndt J.A."/>
            <person name="Meyer T.E."/>
        </authorList>
    </citation>
    <scope>NUCLEOTIDE SEQUENCE [LARGE SCALE GENOMIC DNA]</scope>
    <source>
        <strain evidence="9 10">DSM 15114</strain>
    </source>
</reference>
<feature type="chain" id="PRO_5031307294" evidence="8">
    <location>
        <begin position="23"/>
        <end position="425"/>
    </location>
</feature>
<keyword evidence="3" id="KW-1134">Transmembrane beta strand</keyword>